<dbReference type="PANTHER" id="PTHR13165">
    <property type="entry name" value="ARSENITE-RESISTANCE PROTEIN 2"/>
    <property type="match status" value="1"/>
</dbReference>
<keyword evidence="4" id="KW-0862">Zinc</keyword>
<evidence type="ECO:0000259" key="6">
    <source>
        <dbReference type="PROSITE" id="PS50157"/>
    </source>
</evidence>
<feature type="compositionally biased region" description="Acidic residues" evidence="5">
    <location>
        <begin position="483"/>
        <end position="495"/>
    </location>
</feature>
<keyword evidence="8" id="KW-1185">Reference proteome</keyword>
<dbReference type="InterPro" id="IPR025239">
    <property type="entry name" value="DUF4187"/>
</dbReference>
<evidence type="ECO:0000256" key="3">
    <source>
        <dbReference type="ARBA" id="ARBA00023242"/>
    </source>
</evidence>
<dbReference type="OrthoDB" id="342064at2759"/>
<organism evidence="7 8">
    <name type="scientific">Cystoisospora suis</name>
    <dbReference type="NCBI Taxonomy" id="483139"/>
    <lineage>
        <taxon>Eukaryota</taxon>
        <taxon>Sar</taxon>
        <taxon>Alveolata</taxon>
        <taxon>Apicomplexa</taxon>
        <taxon>Conoidasida</taxon>
        <taxon>Coccidia</taxon>
        <taxon>Eucoccidiorida</taxon>
        <taxon>Eimeriorina</taxon>
        <taxon>Sarcocystidae</taxon>
        <taxon>Cystoisospora</taxon>
    </lineage>
</organism>
<dbReference type="InterPro" id="IPR007042">
    <property type="entry name" value="SERRATE/Ars2_C"/>
</dbReference>
<feature type="domain" description="C2H2-type" evidence="6">
    <location>
        <begin position="610"/>
        <end position="638"/>
    </location>
</feature>
<dbReference type="InterPro" id="IPR039727">
    <property type="entry name" value="SE/Ars2"/>
</dbReference>
<comment type="caution">
    <text evidence="7">The sequence shown here is derived from an EMBL/GenBank/DDBJ whole genome shotgun (WGS) entry which is preliminary data.</text>
</comment>
<gene>
    <name evidence="7" type="ORF">CSUI_006987</name>
</gene>
<feature type="compositionally biased region" description="Low complexity" evidence="5">
    <location>
        <begin position="1"/>
        <end position="17"/>
    </location>
</feature>
<dbReference type="SMART" id="SM01173">
    <property type="entry name" value="DUF4187"/>
    <property type="match status" value="1"/>
</dbReference>
<evidence type="ECO:0000256" key="4">
    <source>
        <dbReference type="PROSITE-ProRule" id="PRU00042"/>
    </source>
</evidence>
<evidence type="ECO:0000313" key="7">
    <source>
        <dbReference type="EMBL" id="PHJ19186.1"/>
    </source>
</evidence>
<evidence type="ECO:0000256" key="1">
    <source>
        <dbReference type="ARBA" id="ARBA00004123"/>
    </source>
</evidence>
<protein>
    <submittedName>
        <fullName evidence="7">Arsenite-resistance protein 2</fullName>
    </submittedName>
</protein>
<keyword evidence="4" id="KW-0863">Zinc-finger</keyword>
<comment type="similarity">
    <text evidence="2">Belongs to the ARS2 family.</text>
</comment>
<feature type="region of interest" description="Disordered" evidence="5">
    <location>
        <begin position="241"/>
        <end position="263"/>
    </location>
</feature>
<dbReference type="EMBL" id="MIGC01003599">
    <property type="protein sequence ID" value="PHJ19186.1"/>
    <property type="molecule type" value="Genomic_DNA"/>
</dbReference>
<comment type="subcellular location">
    <subcellularLocation>
        <location evidence="1">Nucleus</location>
    </subcellularLocation>
</comment>
<feature type="compositionally biased region" description="Basic and acidic residues" evidence="5">
    <location>
        <begin position="503"/>
        <end position="513"/>
    </location>
</feature>
<feature type="region of interest" description="Disordered" evidence="5">
    <location>
        <begin position="1"/>
        <end position="91"/>
    </location>
</feature>
<evidence type="ECO:0000313" key="8">
    <source>
        <dbReference type="Proteomes" id="UP000221165"/>
    </source>
</evidence>
<dbReference type="Proteomes" id="UP000221165">
    <property type="component" value="Unassembled WGS sequence"/>
</dbReference>
<dbReference type="InterPro" id="IPR021933">
    <property type="entry name" value="SERRATE/Ars2_N"/>
</dbReference>
<dbReference type="RefSeq" id="XP_067920888.1">
    <property type="nucleotide sequence ID" value="XM_068067137.1"/>
</dbReference>
<sequence>MAGARTNSRSRSRSPGPRYRDREDNRRTGGGWRRNNSRSYGGGGRRGDNHLAGNYSKRRFNRKAYDGGEGSGHGPWDGGRRRGGGGGTFRPLVTEEEDRERMMAGPMMNFKQFVMTKPDHCTQKQLFDDYEVYVEQYREHHAKLFFINHNSKAFMRELYHPNLVRRQHALRKDRAKNIAQLFMQKLRRGFFANLSLRADFPGLRQFIEDSPDGSPLLWSEWPSQHIVEVRPSSVIELEDDMGDSASGEEQLGPPRGSGVQDPHPPYLLLPSAGCLVICDVDPAISKFDIYDELSKKGAIYVGMAEGATPVEERTAFVLFPDEATKQAAKDSIPDMTIKVTKPIITVANNGDEQETLKVITLTLREPPTPPSCDVSVTPPVACTPRRIRKDLDFSRNLIMFLDEQLGVWEGEDEHPFLSALADDIDEIRRLDLQITYLRHVHSLCYYSGELCKDAVELTARCGGAFLRPQIPSSLQHYVQSLSGEEDGEEESDGEPEGGSRLGVDGEKSRDRNQRNSNTNGHVQASGVEEVNAEGDARTVEHENGEKGRLVSKSQRRWIKQLDARLEGLLRTAKQFSALVPAAIDEETPHIKLKWTAFCQEKVFEDDEHKHRCRLCNKPFKAPVFVFKHLRKKHEEELNLIIDKYASIIMKDLYLKDPNKPIVLPRESSKSGLVEDMYGRDYASSPWPGAASAPSTAVSTAGPAGLTSGMSVAGPYGMVMVPAAHIGSSGAAMYALSTPGGPGHPASVVMPPPPPPAYYALGTASMPNAPVYGTAATAGNQASRRPDWDAPEPVPTASPFGSQGATGSRALASYDDL</sequence>
<keyword evidence="4" id="KW-0479">Metal-binding</keyword>
<keyword evidence="3" id="KW-0539">Nucleus</keyword>
<proteinExistence type="inferred from homology"/>
<dbReference type="GeneID" id="94430348"/>
<accession>A0A2C6KSJ7</accession>
<dbReference type="AlphaFoldDB" id="A0A2C6KSJ7"/>
<dbReference type="PROSITE" id="PS50157">
    <property type="entry name" value="ZINC_FINGER_C2H2_2"/>
    <property type="match status" value="1"/>
</dbReference>
<feature type="compositionally biased region" description="Basic and acidic residues" evidence="5">
    <location>
        <begin position="18"/>
        <end position="27"/>
    </location>
</feature>
<dbReference type="PROSITE" id="PS00028">
    <property type="entry name" value="ZINC_FINGER_C2H2_1"/>
    <property type="match status" value="1"/>
</dbReference>
<dbReference type="GO" id="GO:0016604">
    <property type="term" value="C:nuclear body"/>
    <property type="evidence" value="ECO:0007669"/>
    <property type="project" value="TreeGrafter"/>
</dbReference>
<reference evidence="7 8" key="1">
    <citation type="journal article" date="2017" name="Int. J. Parasitol.">
        <title>The genome of the protozoan parasite Cystoisospora suis and a reverse vaccinology approach to identify vaccine candidates.</title>
        <authorList>
            <person name="Palmieri N."/>
            <person name="Shrestha A."/>
            <person name="Ruttkowski B."/>
            <person name="Beck T."/>
            <person name="Vogl C."/>
            <person name="Tomley F."/>
            <person name="Blake D.P."/>
            <person name="Joachim A."/>
        </authorList>
    </citation>
    <scope>NUCLEOTIDE SEQUENCE [LARGE SCALE GENOMIC DNA]</scope>
    <source>
        <strain evidence="7 8">Wien I</strain>
    </source>
</reference>
<dbReference type="InterPro" id="IPR013087">
    <property type="entry name" value="Znf_C2H2_type"/>
</dbReference>
<dbReference type="GO" id="GO:0008270">
    <property type="term" value="F:zinc ion binding"/>
    <property type="evidence" value="ECO:0007669"/>
    <property type="project" value="UniProtKB-KW"/>
</dbReference>
<feature type="region of interest" description="Disordered" evidence="5">
    <location>
        <begin position="774"/>
        <end position="816"/>
    </location>
</feature>
<dbReference type="GO" id="GO:0031053">
    <property type="term" value="P:primary miRNA processing"/>
    <property type="evidence" value="ECO:0007669"/>
    <property type="project" value="TreeGrafter"/>
</dbReference>
<feature type="region of interest" description="Disordered" evidence="5">
    <location>
        <begin position="477"/>
        <end position="549"/>
    </location>
</feature>
<feature type="compositionally biased region" description="Basic and acidic residues" evidence="5">
    <location>
        <begin position="534"/>
        <end position="548"/>
    </location>
</feature>
<name>A0A2C6KSJ7_9APIC</name>
<dbReference type="Pfam" id="PF04959">
    <property type="entry name" value="ARS2"/>
    <property type="match status" value="1"/>
</dbReference>
<evidence type="ECO:0000256" key="5">
    <source>
        <dbReference type="SAM" id="MobiDB-lite"/>
    </source>
</evidence>
<dbReference type="VEuPathDB" id="ToxoDB:CSUI_006987"/>
<feature type="compositionally biased region" description="Gly residues" evidence="5">
    <location>
        <begin position="67"/>
        <end position="77"/>
    </location>
</feature>
<dbReference type="PANTHER" id="PTHR13165:SF0">
    <property type="entry name" value="SERRATE RNA EFFECTOR MOLECULE HOMOLOG"/>
    <property type="match status" value="1"/>
</dbReference>
<dbReference type="Pfam" id="PF12066">
    <property type="entry name" value="SERRATE_Ars2_N"/>
    <property type="match status" value="1"/>
</dbReference>
<evidence type="ECO:0000256" key="2">
    <source>
        <dbReference type="ARBA" id="ARBA00005407"/>
    </source>
</evidence>